<protein>
    <recommendedName>
        <fullName evidence="2">AAA+ ATPase domain-containing protein</fullName>
    </recommendedName>
</protein>
<name>A0A381N843_9ZZZZ</name>
<accession>A0A381N843</accession>
<dbReference type="Gene3D" id="3.40.50.300">
    <property type="entry name" value="P-loop containing nucleotide triphosphate hydrolases"/>
    <property type="match status" value="1"/>
</dbReference>
<dbReference type="InterPro" id="IPR027417">
    <property type="entry name" value="P-loop_NTPase"/>
</dbReference>
<evidence type="ECO:0000313" key="1">
    <source>
        <dbReference type="EMBL" id="SUZ49743.1"/>
    </source>
</evidence>
<dbReference type="GO" id="GO:0006261">
    <property type="term" value="P:DNA-templated DNA replication"/>
    <property type="evidence" value="ECO:0007669"/>
    <property type="project" value="TreeGrafter"/>
</dbReference>
<dbReference type="PANTHER" id="PTHR11669">
    <property type="entry name" value="REPLICATION FACTOR C / DNA POLYMERASE III GAMMA-TAU SUBUNIT"/>
    <property type="match status" value="1"/>
</dbReference>
<gene>
    <name evidence="1" type="ORF">METZ01_LOCUS2597</name>
</gene>
<dbReference type="SUPFAM" id="SSF52540">
    <property type="entry name" value="P-loop containing nucleoside triphosphate hydrolases"/>
    <property type="match status" value="1"/>
</dbReference>
<dbReference type="EMBL" id="UINC01000133">
    <property type="protein sequence ID" value="SUZ49743.1"/>
    <property type="molecule type" value="Genomic_DNA"/>
</dbReference>
<dbReference type="Pfam" id="PF13177">
    <property type="entry name" value="DNA_pol3_delta2"/>
    <property type="match status" value="1"/>
</dbReference>
<dbReference type="InterPro" id="IPR050238">
    <property type="entry name" value="DNA_Rep/Repair_Clamp_Loader"/>
</dbReference>
<evidence type="ECO:0008006" key="2">
    <source>
        <dbReference type="Google" id="ProtNLM"/>
    </source>
</evidence>
<dbReference type="PANTHER" id="PTHR11669:SF8">
    <property type="entry name" value="DNA POLYMERASE III SUBUNIT DELTA"/>
    <property type="match status" value="1"/>
</dbReference>
<dbReference type="AlphaFoldDB" id="A0A381N843"/>
<sequence>MLRAAVVNPLPAYLLVGPMGCGARTMATSFAAELLAYERDDSQRHRRLAMSEEHPDLMVFERNGPALSVEQAKDIVRVATTSPFEGDRKVILVEDIHLALGAAPMILKVLEEPPQSTHFILTAEEIPAELATIASRCTQVDLTTISPHELIEALRASGVDEHRSSAIANVANGSIDRALLLASDDAALERWTTWQQLRTTLDGSGNAAADAADRLLEMIDNAAAPLQDRHDRERKELDDRAERFGERGMGRRSLEDRHKRELRRLRTDELTMGITAVGVSIRDDVATGRLDAARASTSLDAVTKAGSYLRRNPNERLLLQRLLVNLTE</sequence>
<organism evidence="1">
    <name type="scientific">marine metagenome</name>
    <dbReference type="NCBI Taxonomy" id="408172"/>
    <lineage>
        <taxon>unclassified sequences</taxon>
        <taxon>metagenomes</taxon>
        <taxon>ecological metagenomes</taxon>
    </lineage>
</organism>
<proteinExistence type="predicted"/>
<reference evidence="1" key="1">
    <citation type="submission" date="2018-05" db="EMBL/GenBank/DDBJ databases">
        <authorList>
            <person name="Lanie J.A."/>
            <person name="Ng W.-L."/>
            <person name="Kazmierczak K.M."/>
            <person name="Andrzejewski T.M."/>
            <person name="Davidsen T.M."/>
            <person name="Wayne K.J."/>
            <person name="Tettelin H."/>
            <person name="Glass J.I."/>
            <person name="Rusch D."/>
            <person name="Podicherti R."/>
            <person name="Tsui H.-C.T."/>
            <person name="Winkler M.E."/>
        </authorList>
    </citation>
    <scope>NUCLEOTIDE SEQUENCE</scope>
</reference>